<evidence type="ECO:0000259" key="6">
    <source>
        <dbReference type="PROSITE" id="PS50105"/>
    </source>
</evidence>
<dbReference type="GO" id="GO:0003953">
    <property type="term" value="F:NAD+ nucleosidase activity"/>
    <property type="evidence" value="ECO:0007669"/>
    <property type="project" value="InterPro"/>
</dbReference>
<evidence type="ECO:0000313" key="8">
    <source>
        <dbReference type="Proteomes" id="UP001438707"/>
    </source>
</evidence>
<dbReference type="Pfam" id="PF00536">
    <property type="entry name" value="SAM_1"/>
    <property type="match status" value="1"/>
</dbReference>
<dbReference type="AlphaFoldDB" id="A0AAW1SBE7"/>
<feature type="region of interest" description="Disordered" evidence="5">
    <location>
        <begin position="1"/>
        <end position="28"/>
    </location>
</feature>
<feature type="compositionally biased region" description="Polar residues" evidence="5">
    <location>
        <begin position="420"/>
        <end position="430"/>
    </location>
</feature>
<protein>
    <recommendedName>
        <fullName evidence="6">SAM domain-containing protein</fullName>
    </recommendedName>
</protein>
<proteinExistence type="predicted"/>
<dbReference type="PANTHER" id="PTHR22998">
    <property type="entry name" value="SARM1"/>
    <property type="match status" value="1"/>
</dbReference>
<feature type="region of interest" description="Disordered" evidence="5">
    <location>
        <begin position="45"/>
        <end position="179"/>
    </location>
</feature>
<keyword evidence="4" id="KW-0378">Hydrolase</keyword>
<dbReference type="EMBL" id="JALJOS010000002">
    <property type="protein sequence ID" value="KAK9843297.1"/>
    <property type="molecule type" value="Genomic_DNA"/>
</dbReference>
<dbReference type="PANTHER" id="PTHR22998:SF1">
    <property type="entry name" value="NAD(+) HYDROLASE SARM1"/>
    <property type="match status" value="1"/>
</dbReference>
<dbReference type="GO" id="GO:0034128">
    <property type="term" value="P:negative regulation of MyD88-independent toll-like receptor signaling pathway"/>
    <property type="evidence" value="ECO:0007669"/>
    <property type="project" value="InterPro"/>
</dbReference>
<feature type="compositionally biased region" description="Polar residues" evidence="5">
    <location>
        <begin position="129"/>
        <end position="140"/>
    </location>
</feature>
<feature type="region of interest" description="Disordered" evidence="5">
    <location>
        <begin position="301"/>
        <end position="368"/>
    </location>
</feature>
<feature type="region of interest" description="Disordered" evidence="5">
    <location>
        <begin position="932"/>
        <end position="960"/>
    </location>
</feature>
<evidence type="ECO:0000256" key="3">
    <source>
        <dbReference type="ARBA" id="ARBA00022737"/>
    </source>
</evidence>
<feature type="region of interest" description="Disordered" evidence="5">
    <location>
        <begin position="624"/>
        <end position="645"/>
    </location>
</feature>
<dbReference type="InterPro" id="IPR039184">
    <property type="entry name" value="SARM1"/>
</dbReference>
<evidence type="ECO:0000256" key="2">
    <source>
        <dbReference type="ARBA" id="ARBA00022490"/>
    </source>
</evidence>
<evidence type="ECO:0000256" key="1">
    <source>
        <dbReference type="ARBA" id="ARBA00004496"/>
    </source>
</evidence>
<feature type="region of interest" description="Disordered" evidence="5">
    <location>
        <begin position="524"/>
        <end position="571"/>
    </location>
</feature>
<feature type="compositionally biased region" description="Polar residues" evidence="5">
    <location>
        <begin position="344"/>
        <end position="366"/>
    </location>
</feature>
<dbReference type="SMART" id="SM00454">
    <property type="entry name" value="SAM"/>
    <property type="match status" value="1"/>
</dbReference>
<evidence type="ECO:0000256" key="4">
    <source>
        <dbReference type="ARBA" id="ARBA00022801"/>
    </source>
</evidence>
<gene>
    <name evidence="7" type="ORF">WJX74_009996</name>
</gene>
<feature type="compositionally biased region" description="Polar residues" evidence="5">
    <location>
        <begin position="539"/>
        <end position="548"/>
    </location>
</feature>
<feature type="region of interest" description="Disordered" evidence="5">
    <location>
        <begin position="386"/>
        <end position="430"/>
    </location>
</feature>
<dbReference type="InterPro" id="IPR001660">
    <property type="entry name" value="SAM"/>
</dbReference>
<accession>A0AAW1SBE7</accession>
<sequence>MSRSGDDGENRQYEEDFEEEVDSASAVSRNTASLLGLPDSFASLQKEAESDSDSGVKLMDVQSVESNVLSEENPAPSQTTGFRGVTSQADLPKQSPSLAQSGDKSQASSRNRSLTGSSEARAPAGRSTIIRQASRSGTSKRVSEASAASERFQGRRASSHGFSEGSEQLGAVQEPGDMDAFDRRLYDEGAQSRPSYSRLEHSHLEPAESLSSLSSNEKTQSMLSQIDQADDSEIAPFHFAEFETTPQQHPMSSEHHGLADAVSHRNDRYPEDDMGCSTDTTSPEQQLRWAGASHRLSKPVNELACSRGPEDRQRSSDQQVSDLSLQKQVLSHSQLSISMPRPQTPDNSNQASHRPSDQAVSHSHSPGVSEHTAYTYQADDHLDLQSEHSLPSRPDNVPPCAGSRQSYSPTEHCAPDGRRQSPTTQQRLHQRVQTQMGYDVGSWSVSEVCDWVEEIGLGQYRRRFLHHCVDGNLLLRLTGHELKEDLGIGPLGHRDGLLQAIYDLQHHFQQRHSRAQGHVSLVPGQHGHGGRHRHGSSVAWDQQASGSTIPAGRPGTAPAGRPQSRGGPEAKVARWHDHLTRDLERALARAERRRMAAGAAAHTCELAEDAVRKLKGQLLDLERSHHAPASDWRRDSPVRQAMSGSDAHGCIPWHPAGVQHTPAPPANALSITHKAEMSFHPHINQRSRELMGDTRSPSNPTPFLHRVENDLRGRKMRLKSKAENVSAIQRQTDPLSLQRQAERDLAFLRQQLQASNEAAPEQLCEQVLEAEAARGQEEGAPREAVLKPRQLEAVRRLPLQRRISRVAGILRTHQFMHRYHTDLSTRDARMQELESRWLKMSNPGRDTEARELHDFEGCRRHFEACGWPISDFDSPNASILGADEKLDALLARSQALKAAQDRAQLLHTSVDHSWSMAVRHDGLEELQSFRIQEGTRKAQERANSPRHMRRPKTAPSMPVTPGRVIVEEPVLRPGGAHDPRNPLTWTTDLLAACPSQHLERLVSLKGAKKCIAVHRTLTSRRFINFTREDLEKRRVKYEEALRALQPQHKQLSKAQIDAFFERLIVDSETRGRRRQELVKLAHEKEVAKMLEAQQALKATLHEHATAKRPKPRTART</sequence>
<keyword evidence="2" id="KW-0963">Cytoplasm</keyword>
<feature type="domain" description="SAM" evidence="6">
    <location>
        <begin position="443"/>
        <end position="507"/>
    </location>
</feature>
<feature type="compositionally biased region" description="Basic and acidic residues" evidence="5">
    <location>
        <begin position="1"/>
        <end position="14"/>
    </location>
</feature>
<keyword evidence="3" id="KW-0677">Repeat</keyword>
<dbReference type="PROSITE" id="PS50105">
    <property type="entry name" value="SAM_DOMAIN"/>
    <property type="match status" value="1"/>
</dbReference>
<dbReference type="InterPro" id="IPR013761">
    <property type="entry name" value="SAM/pointed_sf"/>
</dbReference>
<feature type="compositionally biased region" description="Polar residues" evidence="5">
    <location>
        <begin position="63"/>
        <end position="118"/>
    </location>
</feature>
<dbReference type="Gene3D" id="1.10.150.50">
    <property type="entry name" value="Transcription Factor, Ets-1"/>
    <property type="match status" value="1"/>
</dbReference>
<feature type="compositionally biased region" description="Low complexity" evidence="5">
    <location>
        <begin position="316"/>
        <end position="331"/>
    </location>
</feature>
<name>A0AAW1SBE7_9CHLO</name>
<feature type="compositionally biased region" description="Low complexity" evidence="5">
    <location>
        <begin position="207"/>
        <end position="217"/>
    </location>
</feature>
<feature type="region of interest" description="Disordered" evidence="5">
    <location>
        <begin position="191"/>
        <end position="222"/>
    </location>
</feature>
<dbReference type="GO" id="GO:0035591">
    <property type="term" value="F:signaling adaptor activity"/>
    <property type="evidence" value="ECO:0007669"/>
    <property type="project" value="InterPro"/>
</dbReference>
<organism evidence="7 8">
    <name type="scientific">Apatococcus lobatus</name>
    <dbReference type="NCBI Taxonomy" id="904363"/>
    <lineage>
        <taxon>Eukaryota</taxon>
        <taxon>Viridiplantae</taxon>
        <taxon>Chlorophyta</taxon>
        <taxon>core chlorophytes</taxon>
        <taxon>Trebouxiophyceae</taxon>
        <taxon>Chlorellales</taxon>
        <taxon>Chlorellaceae</taxon>
        <taxon>Apatococcus</taxon>
    </lineage>
</organism>
<comment type="subcellular location">
    <subcellularLocation>
        <location evidence="1">Cytoplasm</location>
    </subcellularLocation>
</comment>
<dbReference type="GO" id="GO:0048678">
    <property type="term" value="P:response to axon injury"/>
    <property type="evidence" value="ECO:0007669"/>
    <property type="project" value="InterPro"/>
</dbReference>
<keyword evidence="8" id="KW-1185">Reference proteome</keyword>
<dbReference type="GO" id="GO:0005737">
    <property type="term" value="C:cytoplasm"/>
    <property type="evidence" value="ECO:0007669"/>
    <property type="project" value="UniProtKB-SubCell"/>
</dbReference>
<evidence type="ECO:0000313" key="7">
    <source>
        <dbReference type="EMBL" id="KAK9843297.1"/>
    </source>
</evidence>
<dbReference type="Proteomes" id="UP001438707">
    <property type="component" value="Unassembled WGS sequence"/>
</dbReference>
<comment type="caution">
    <text evidence="7">The sequence shown here is derived from an EMBL/GenBank/DDBJ whole genome shotgun (WGS) entry which is preliminary data.</text>
</comment>
<evidence type="ECO:0000256" key="5">
    <source>
        <dbReference type="SAM" id="MobiDB-lite"/>
    </source>
</evidence>
<reference evidence="7 8" key="1">
    <citation type="journal article" date="2024" name="Nat. Commun.">
        <title>Phylogenomics reveals the evolutionary origins of lichenization in chlorophyte algae.</title>
        <authorList>
            <person name="Puginier C."/>
            <person name="Libourel C."/>
            <person name="Otte J."/>
            <person name="Skaloud P."/>
            <person name="Haon M."/>
            <person name="Grisel S."/>
            <person name="Petersen M."/>
            <person name="Berrin J.G."/>
            <person name="Delaux P.M."/>
            <person name="Dal Grande F."/>
            <person name="Keller J."/>
        </authorList>
    </citation>
    <scope>NUCLEOTIDE SEQUENCE [LARGE SCALE GENOMIC DNA]</scope>
    <source>
        <strain evidence="7 8">SAG 2145</strain>
    </source>
</reference>
<feature type="region of interest" description="Disordered" evidence="5">
    <location>
        <begin position="265"/>
        <end position="286"/>
    </location>
</feature>
<dbReference type="SUPFAM" id="SSF47769">
    <property type="entry name" value="SAM/Pointed domain"/>
    <property type="match status" value="1"/>
</dbReference>